<name>A0A2P2R1M3_RHIMU</name>
<dbReference type="EMBL" id="GGEC01092577">
    <property type="protein sequence ID" value="MBX73061.1"/>
    <property type="molecule type" value="Transcribed_RNA"/>
</dbReference>
<sequence>MGLTLFLGNHAMLTLSWTKLITVPGKTTRAIPENCLEADRKQHPQQQSPHSKP</sequence>
<organism evidence="2">
    <name type="scientific">Rhizophora mucronata</name>
    <name type="common">Asiatic mangrove</name>
    <dbReference type="NCBI Taxonomy" id="61149"/>
    <lineage>
        <taxon>Eukaryota</taxon>
        <taxon>Viridiplantae</taxon>
        <taxon>Streptophyta</taxon>
        <taxon>Embryophyta</taxon>
        <taxon>Tracheophyta</taxon>
        <taxon>Spermatophyta</taxon>
        <taxon>Magnoliopsida</taxon>
        <taxon>eudicotyledons</taxon>
        <taxon>Gunneridae</taxon>
        <taxon>Pentapetalae</taxon>
        <taxon>rosids</taxon>
        <taxon>fabids</taxon>
        <taxon>Malpighiales</taxon>
        <taxon>Rhizophoraceae</taxon>
        <taxon>Rhizophora</taxon>
    </lineage>
</organism>
<protein>
    <submittedName>
        <fullName evidence="2">Uncharacterized protein</fullName>
    </submittedName>
</protein>
<keyword evidence="1" id="KW-0732">Signal</keyword>
<feature type="chain" id="PRO_5015160255" evidence="1">
    <location>
        <begin position="19"/>
        <end position="53"/>
    </location>
</feature>
<dbReference type="AlphaFoldDB" id="A0A2P2R1M3"/>
<feature type="signal peptide" evidence="1">
    <location>
        <begin position="1"/>
        <end position="18"/>
    </location>
</feature>
<accession>A0A2P2R1M3</accession>
<evidence type="ECO:0000313" key="2">
    <source>
        <dbReference type="EMBL" id="MBX73061.1"/>
    </source>
</evidence>
<proteinExistence type="predicted"/>
<reference evidence="2" key="1">
    <citation type="submission" date="2018-02" db="EMBL/GenBank/DDBJ databases">
        <title>Rhizophora mucronata_Transcriptome.</title>
        <authorList>
            <person name="Meera S.P."/>
            <person name="Sreeshan A."/>
            <person name="Augustine A."/>
        </authorList>
    </citation>
    <scope>NUCLEOTIDE SEQUENCE</scope>
    <source>
        <tissue evidence="2">Leaf</tissue>
    </source>
</reference>
<evidence type="ECO:0000256" key="1">
    <source>
        <dbReference type="SAM" id="SignalP"/>
    </source>
</evidence>